<reference evidence="5" key="1">
    <citation type="journal article" date="2021" name="PeerJ">
        <title>Extensive microbial diversity within the chicken gut microbiome revealed by metagenomics and culture.</title>
        <authorList>
            <person name="Gilroy R."/>
            <person name="Ravi A."/>
            <person name="Getino M."/>
            <person name="Pursley I."/>
            <person name="Horton D.L."/>
            <person name="Alikhan N.F."/>
            <person name="Baker D."/>
            <person name="Gharbi K."/>
            <person name="Hall N."/>
            <person name="Watson M."/>
            <person name="Adriaenssens E.M."/>
            <person name="Foster-Nyarko E."/>
            <person name="Jarju S."/>
            <person name="Secka A."/>
            <person name="Antonio M."/>
            <person name="Oren A."/>
            <person name="Chaudhuri R.R."/>
            <person name="La Ragione R."/>
            <person name="Hildebrand F."/>
            <person name="Pallen M.J."/>
        </authorList>
    </citation>
    <scope>NUCLEOTIDE SEQUENCE</scope>
    <source>
        <strain evidence="5">ChiHejej3B27-3195</strain>
    </source>
</reference>
<reference evidence="5" key="2">
    <citation type="submission" date="2021-04" db="EMBL/GenBank/DDBJ databases">
        <authorList>
            <person name="Gilroy R."/>
        </authorList>
    </citation>
    <scope>NUCLEOTIDE SEQUENCE</scope>
    <source>
        <strain evidence="5">ChiHejej3B27-3195</strain>
    </source>
</reference>
<name>A0A9D1S1R5_9MICC</name>
<keyword evidence="2" id="KW-0175">Coiled coil</keyword>
<dbReference type="Proteomes" id="UP000824151">
    <property type="component" value="Unassembled WGS sequence"/>
</dbReference>
<evidence type="ECO:0000313" key="5">
    <source>
        <dbReference type="EMBL" id="HIW99544.1"/>
    </source>
</evidence>
<comment type="caution">
    <text evidence="5">The sequence shown here is derived from an EMBL/GenBank/DDBJ whole genome shotgun (WGS) entry which is preliminary data.</text>
</comment>
<evidence type="ECO:0000256" key="3">
    <source>
        <dbReference type="SAM" id="MobiDB-lite"/>
    </source>
</evidence>
<dbReference type="EMBL" id="DXGD01000194">
    <property type="protein sequence ID" value="HIW99544.1"/>
    <property type="molecule type" value="Genomic_DNA"/>
</dbReference>
<organism evidence="5 6">
    <name type="scientific">Candidatus Nesterenkonia stercoripullorum</name>
    <dbReference type="NCBI Taxonomy" id="2838701"/>
    <lineage>
        <taxon>Bacteria</taxon>
        <taxon>Bacillati</taxon>
        <taxon>Actinomycetota</taxon>
        <taxon>Actinomycetes</taxon>
        <taxon>Micrococcales</taxon>
        <taxon>Micrococcaceae</taxon>
        <taxon>Nesterenkonia</taxon>
    </lineage>
</organism>
<protein>
    <submittedName>
        <fullName evidence="5">ABC transporter substrate-binding protein</fullName>
    </submittedName>
</protein>
<dbReference type="AlphaFoldDB" id="A0A9D1S1R5"/>
<feature type="domain" description="Solute-binding protein family 3/N-terminal" evidence="4">
    <location>
        <begin position="23"/>
        <end position="233"/>
    </location>
</feature>
<feature type="region of interest" description="Disordered" evidence="3">
    <location>
        <begin position="227"/>
        <end position="246"/>
    </location>
</feature>
<evidence type="ECO:0000313" key="6">
    <source>
        <dbReference type="Proteomes" id="UP000824151"/>
    </source>
</evidence>
<dbReference type="SUPFAM" id="SSF53850">
    <property type="entry name" value="Periplasmic binding protein-like II"/>
    <property type="match status" value="1"/>
</dbReference>
<dbReference type="Pfam" id="PF00497">
    <property type="entry name" value="SBP_bac_3"/>
    <property type="match status" value="1"/>
</dbReference>
<evidence type="ECO:0000259" key="4">
    <source>
        <dbReference type="SMART" id="SM00062"/>
    </source>
</evidence>
<sequence length="246" mass="26585">MTVSTYPLPPFSNVEDRGEAVDGTAFTIGGTLVGVDGDILNEFAARECLEIEVHSTAAGAVLSAVQSGGADVGAGNWYRTTERAEILDLTDPIYLDRLAIIAPDGVSDFADLQDRRVGTVVGYQYVEDLRDYFAEDLVLYNSPLLMFRALEDGDIDAAVDTVGVGNEFTRENDLNVEEAEPLEDISASLEPGQSAFLVEQGHDDLLEALNATIESLREEGRLAEIMEENGFDESSAEPGEPRFIDG</sequence>
<feature type="coiled-coil region" evidence="2">
    <location>
        <begin position="199"/>
        <end position="226"/>
    </location>
</feature>
<gene>
    <name evidence="5" type="ORF">H9871_05320</name>
</gene>
<evidence type="ECO:0000256" key="1">
    <source>
        <dbReference type="ARBA" id="ARBA00022729"/>
    </source>
</evidence>
<dbReference type="CDD" id="cd13530">
    <property type="entry name" value="PBP2_peptides_like"/>
    <property type="match status" value="1"/>
</dbReference>
<evidence type="ECO:0000256" key="2">
    <source>
        <dbReference type="SAM" id="Coils"/>
    </source>
</evidence>
<proteinExistence type="predicted"/>
<dbReference type="Gene3D" id="3.40.190.10">
    <property type="entry name" value="Periplasmic binding protein-like II"/>
    <property type="match status" value="2"/>
</dbReference>
<keyword evidence="1" id="KW-0732">Signal</keyword>
<dbReference type="SMART" id="SM00062">
    <property type="entry name" value="PBPb"/>
    <property type="match status" value="1"/>
</dbReference>
<dbReference type="InterPro" id="IPR001638">
    <property type="entry name" value="Solute-binding_3/MltF_N"/>
</dbReference>
<accession>A0A9D1S1R5</accession>
<dbReference type="PANTHER" id="PTHR35936">
    <property type="entry name" value="MEMBRANE-BOUND LYTIC MUREIN TRANSGLYCOSYLASE F"/>
    <property type="match status" value="1"/>
</dbReference>